<sequence length="364" mass="40532">MVGTTMEGRVDSVERDVGKMKGDITILKGEVREIKKDVNSLKEWVLEIKDSLAKLEKKTTDENEQDRSEGFGADRGGRNREQHVDESNEKERLREVGGGGSVYGREGIELAQQLETRMTIQTWGGSVVEYREKLELISAPLKDASEEMLIGAYQKGLKEDIQAELRMDKASKAVKVFHSTKWTTTRPNFSKPTAQIESSAKMKNTTNVSRNIESKVSTGKQVASSTSSTAHPQMQEQESPCPYLVGSIRRGRRDQIGEEDESQHEGEELAGSLMSLSMNSILGITRGRTMKLVGKVKGEEVLVTIDSRASHNFICTSLVDKMSLPKVKTSSYMVRVRDGHSVKSEGRCKKLRVELQGTTLTQDF</sequence>
<feature type="region of interest" description="Disordered" evidence="1">
    <location>
        <begin position="57"/>
        <end position="98"/>
    </location>
</feature>
<dbReference type="InterPro" id="IPR021109">
    <property type="entry name" value="Peptidase_aspartic_dom_sf"/>
</dbReference>
<dbReference type="EMBL" id="JAAIUW010000013">
    <property type="protein sequence ID" value="KAF7802185.1"/>
    <property type="molecule type" value="Genomic_DNA"/>
</dbReference>
<evidence type="ECO:0000256" key="1">
    <source>
        <dbReference type="SAM" id="MobiDB-lite"/>
    </source>
</evidence>
<evidence type="ECO:0000313" key="3">
    <source>
        <dbReference type="Proteomes" id="UP000634136"/>
    </source>
</evidence>
<dbReference type="CDD" id="cd00303">
    <property type="entry name" value="retropepsin_like"/>
    <property type="match status" value="1"/>
</dbReference>
<accession>A0A834SGV1</accession>
<dbReference type="AlphaFoldDB" id="A0A834SGV1"/>
<dbReference type="Gene3D" id="2.40.70.10">
    <property type="entry name" value="Acid Proteases"/>
    <property type="match status" value="1"/>
</dbReference>
<proteinExistence type="predicted"/>
<feature type="region of interest" description="Disordered" evidence="1">
    <location>
        <begin position="186"/>
        <end position="239"/>
    </location>
</feature>
<name>A0A834SGV1_9FABA</name>
<dbReference type="OrthoDB" id="1432677at2759"/>
<reference evidence="2" key="1">
    <citation type="submission" date="2020-09" db="EMBL/GenBank/DDBJ databases">
        <title>Genome-Enabled Discovery of Anthraquinone Biosynthesis in Senna tora.</title>
        <authorList>
            <person name="Kang S.-H."/>
            <person name="Pandey R.P."/>
            <person name="Lee C.-M."/>
            <person name="Sim J.-S."/>
            <person name="Jeong J.-T."/>
            <person name="Choi B.-S."/>
            <person name="Jung M."/>
            <person name="Ginzburg D."/>
            <person name="Zhao K."/>
            <person name="Won S.Y."/>
            <person name="Oh T.-J."/>
            <person name="Yu Y."/>
            <person name="Kim N.-H."/>
            <person name="Lee O.R."/>
            <person name="Lee T.-H."/>
            <person name="Bashyal P."/>
            <person name="Kim T.-S."/>
            <person name="Lee W.-H."/>
            <person name="Kawkins C."/>
            <person name="Kim C.-K."/>
            <person name="Kim J.S."/>
            <person name="Ahn B.O."/>
            <person name="Rhee S.Y."/>
            <person name="Sohng J.K."/>
        </authorList>
    </citation>
    <scope>NUCLEOTIDE SEQUENCE</scope>
    <source>
        <tissue evidence="2">Leaf</tissue>
    </source>
</reference>
<organism evidence="2 3">
    <name type="scientific">Senna tora</name>
    <dbReference type="NCBI Taxonomy" id="362788"/>
    <lineage>
        <taxon>Eukaryota</taxon>
        <taxon>Viridiplantae</taxon>
        <taxon>Streptophyta</taxon>
        <taxon>Embryophyta</taxon>
        <taxon>Tracheophyta</taxon>
        <taxon>Spermatophyta</taxon>
        <taxon>Magnoliopsida</taxon>
        <taxon>eudicotyledons</taxon>
        <taxon>Gunneridae</taxon>
        <taxon>Pentapetalae</taxon>
        <taxon>rosids</taxon>
        <taxon>fabids</taxon>
        <taxon>Fabales</taxon>
        <taxon>Fabaceae</taxon>
        <taxon>Caesalpinioideae</taxon>
        <taxon>Cassia clade</taxon>
        <taxon>Senna</taxon>
    </lineage>
</organism>
<feature type="compositionally biased region" description="Basic and acidic residues" evidence="1">
    <location>
        <begin position="75"/>
        <end position="95"/>
    </location>
</feature>
<protein>
    <submittedName>
        <fullName evidence="2">Retrovirus-related Pol polyprotein from transposon 17.6</fullName>
    </submittedName>
</protein>
<gene>
    <name evidence="2" type="ORF">G2W53_041296</name>
</gene>
<dbReference type="Gene3D" id="1.20.5.170">
    <property type="match status" value="1"/>
</dbReference>
<feature type="compositionally biased region" description="Basic and acidic residues" evidence="1">
    <location>
        <begin position="57"/>
        <end position="69"/>
    </location>
</feature>
<dbReference type="Proteomes" id="UP000634136">
    <property type="component" value="Unassembled WGS sequence"/>
</dbReference>
<evidence type="ECO:0000313" key="2">
    <source>
        <dbReference type="EMBL" id="KAF7802185.1"/>
    </source>
</evidence>
<feature type="compositionally biased region" description="Polar residues" evidence="1">
    <location>
        <begin position="186"/>
        <end position="238"/>
    </location>
</feature>
<keyword evidence="3" id="KW-1185">Reference proteome</keyword>
<comment type="caution">
    <text evidence="2">The sequence shown here is derived from an EMBL/GenBank/DDBJ whole genome shotgun (WGS) entry which is preliminary data.</text>
</comment>